<feature type="non-terminal residue" evidence="2">
    <location>
        <position position="745"/>
    </location>
</feature>
<feature type="compositionally biased region" description="Basic and acidic residues" evidence="1">
    <location>
        <begin position="19"/>
        <end position="45"/>
    </location>
</feature>
<feature type="region of interest" description="Disordered" evidence="1">
    <location>
        <begin position="158"/>
        <end position="182"/>
    </location>
</feature>
<feature type="compositionally biased region" description="Low complexity" evidence="1">
    <location>
        <begin position="651"/>
        <end position="673"/>
    </location>
</feature>
<proteinExistence type="predicted"/>
<comment type="caution">
    <text evidence="2">The sequence shown here is derived from an EMBL/GenBank/DDBJ whole genome shotgun (WGS) entry which is preliminary data.</text>
</comment>
<organism evidence="2 3">
    <name type="scientific">Streblomastix strix</name>
    <dbReference type="NCBI Taxonomy" id="222440"/>
    <lineage>
        <taxon>Eukaryota</taxon>
        <taxon>Metamonada</taxon>
        <taxon>Preaxostyla</taxon>
        <taxon>Oxymonadida</taxon>
        <taxon>Streblomastigidae</taxon>
        <taxon>Streblomastix</taxon>
    </lineage>
</organism>
<dbReference type="Proteomes" id="UP000324800">
    <property type="component" value="Unassembled WGS sequence"/>
</dbReference>
<sequence>MDSKGGAAGKKKKKKKLSKKEAERQRLAAEQAAREEEEKRIAEEAERERLRQIRLAEEEKIRQELMAKLAAEEKARLNEEEAGVIAFQKRRIDSLRAENVVFNAVTDWMLYTNNTREPNPFDSKDVNTLIATAERNVYEAKPDSFLTSADHQYFYSMASSTSQPPNLGKKKTIPTKETPRRADVVTDSGVQVGILHRVCEHCKDIAELCQQCGNQNQEEKFYRISGRLHYSEQFMLDKGTERYYMRAEERGAELLAEYNAAGPLGINKSTDVQTLWQSAEGMNYIWANFTKGFKARSLEVKEYELGIRDEPEDEKEERERKEKIKQEKERIEKERLDKEKAEREKQEKEAKEQGIRNPVARPVSKGGTKVESTRNLNKTKEEIEEEERIKQEKEEEERKIKQQNQRGAYSLPGLTLKRTLPAFSLVLNVPKSLMMLTFGLRIFSRRDDLLYLNPTLMSPYISQQIKVLKLLEEQIKDDSNNTSPANSKPNTPNTTLSATHVSLLSRTKKSQKPPKLTSLTVWPHTTWKPEVLDLFTPELAEQLTKTTALFKPFFPSLRIITMSDSSEDTANAAGVPEVKLSDIDGENLKEKKKQENKWFEDYGKWFPVGPIYHTELFSLPPAQKGINWWSIRQLYVMPSQKDKDKEKDDTTNAANVNAPTNAAAGPANAQQVNPTNPQKNTPSTTQLPAAQQGQQQQGQQQQPTPPTDGPLPSPPAAANSANFYFSIASLDITNIGGYYNGVSIL</sequence>
<feature type="compositionally biased region" description="Basic residues" evidence="1">
    <location>
        <begin position="9"/>
        <end position="18"/>
    </location>
</feature>
<dbReference type="EMBL" id="SNRW01003269">
    <property type="protein sequence ID" value="KAA6390298.1"/>
    <property type="molecule type" value="Genomic_DNA"/>
</dbReference>
<evidence type="ECO:0000313" key="2">
    <source>
        <dbReference type="EMBL" id="KAA6390298.1"/>
    </source>
</evidence>
<feature type="region of interest" description="Disordered" evidence="1">
    <location>
        <begin position="336"/>
        <end position="405"/>
    </location>
</feature>
<protein>
    <submittedName>
        <fullName evidence="2">Uncharacterized protein</fullName>
    </submittedName>
</protein>
<feature type="region of interest" description="Disordered" evidence="1">
    <location>
        <begin position="1"/>
        <end position="45"/>
    </location>
</feature>
<name>A0A5J4W5Y2_9EUKA</name>
<feature type="compositionally biased region" description="Polar residues" evidence="1">
    <location>
        <begin position="674"/>
        <end position="683"/>
    </location>
</feature>
<feature type="region of interest" description="Disordered" evidence="1">
    <location>
        <begin position="640"/>
        <end position="717"/>
    </location>
</feature>
<feature type="compositionally biased region" description="Low complexity" evidence="1">
    <location>
        <begin position="684"/>
        <end position="702"/>
    </location>
</feature>
<reference evidence="2 3" key="1">
    <citation type="submission" date="2019-03" db="EMBL/GenBank/DDBJ databases">
        <title>Single cell metagenomics reveals metabolic interactions within the superorganism composed of flagellate Streblomastix strix and complex community of Bacteroidetes bacteria on its surface.</title>
        <authorList>
            <person name="Treitli S.C."/>
            <person name="Kolisko M."/>
            <person name="Husnik F."/>
            <person name="Keeling P."/>
            <person name="Hampl V."/>
        </authorList>
    </citation>
    <scope>NUCLEOTIDE SEQUENCE [LARGE SCALE GENOMIC DNA]</scope>
    <source>
        <strain evidence="2">ST1C</strain>
    </source>
</reference>
<feature type="compositionally biased region" description="Basic and acidic residues" evidence="1">
    <location>
        <begin position="387"/>
        <end position="400"/>
    </location>
</feature>
<accession>A0A5J4W5Y2</accession>
<gene>
    <name evidence="2" type="ORF">EZS28_014174</name>
</gene>
<dbReference type="AlphaFoldDB" id="A0A5J4W5Y2"/>
<feature type="compositionally biased region" description="Basic and acidic residues" evidence="1">
    <location>
        <begin position="640"/>
        <end position="650"/>
    </location>
</feature>
<feature type="compositionally biased region" description="Basic and acidic residues" evidence="1">
    <location>
        <begin position="336"/>
        <end position="354"/>
    </location>
</feature>
<evidence type="ECO:0000256" key="1">
    <source>
        <dbReference type="SAM" id="MobiDB-lite"/>
    </source>
</evidence>
<evidence type="ECO:0000313" key="3">
    <source>
        <dbReference type="Proteomes" id="UP000324800"/>
    </source>
</evidence>
<feature type="compositionally biased region" description="Pro residues" evidence="1">
    <location>
        <begin position="703"/>
        <end position="715"/>
    </location>
</feature>